<dbReference type="CTD" id="36341164"/>
<sequence length="136" mass="14383">MNFKSAHIFAALFSAFLLFLAIGYNGWNCNGSVFSGNCGQLEYMRTVGGLLLTAGLLSCIVAILIILDLIHCGSGLDIAAAAIVTISTIFSAAGVFFYFNNTHVWSPFLATMAMTISFVLTALLIIDAVMGNAKSS</sequence>
<proteinExistence type="predicted"/>
<dbReference type="Proteomes" id="UP000019149">
    <property type="component" value="Unassembled WGS sequence"/>
</dbReference>
<evidence type="ECO:0000313" key="6">
    <source>
        <dbReference type="Proteomes" id="UP000492820"/>
    </source>
</evidence>
<keyword evidence="1" id="KW-1133">Transmembrane helix</keyword>
<feature type="transmembrane region" description="Helical" evidence="1">
    <location>
        <begin position="47"/>
        <end position="67"/>
    </location>
</feature>
<dbReference type="EMBL" id="LK028585">
    <property type="protein sequence ID" value="CDS21927.1"/>
    <property type="molecule type" value="Genomic_DNA"/>
</dbReference>
<reference evidence="4 5" key="1">
    <citation type="journal article" date="2013" name="Nat. Genet.">
        <title>The genome of the hydatid tapeworm Echinococcus granulosus.</title>
        <authorList>
            <person name="Zheng H."/>
            <person name="Zhang W."/>
            <person name="Zhang L."/>
            <person name="Zhang Z."/>
            <person name="Li J."/>
            <person name="Lu G."/>
            <person name="Zhu Y."/>
            <person name="Wang Y."/>
            <person name="Huang Y."/>
            <person name="Liu J."/>
            <person name="Kang H."/>
            <person name="Chen J."/>
            <person name="Wang L."/>
            <person name="Chen A."/>
            <person name="Yu S."/>
            <person name="Gao Z."/>
            <person name="Jin L."/>
            <person name="Gu W."/>
            <person name="Wang Z."/>
            <person name="Zhao L."/>
            <person name="Shi B."/>
            <person name="Wen H."/>
            <person name="Lin R."/>
            <person name="Jones M.K."/>
            <person name="Brejova B."/>
            <person name="Vinar T."/>
            <person name="Zhao G."/>
            <person name="McManus D.P."/>
            <person name="Chen Z."/>
            <person name="Zhou Y."/>
            <person name="Wang S."/>
        </authorList>
    </citation>
    <scope>NUCLEOTIDE SEQUENCE [LARGE SCALE GENOMIC DNA]</scope>
</reference>
<evidence type="ECO:0000313" key="5">
    <source>
        <dbReference type="Proteomes" id="UP000019149"/>
    </source>
</evidence>
<dbReference type="EMBL" id="APAU02000040">
    <property type="protein sequence ID" value="EUB59687.1"/>
    <property type="molecule type" value="Genomic_DNA"/>
</dbReference>
<evidence type="ECO:0000313" key="4">
    <source>
        <dbReference type="EMBL" id="EUB59687.1"/>
    </source>
</evidence>
<feature type="chain" id="PRO_5008431665" evidence="2">
    <location>
        <begin position="24"/>
        <end position="136"/>
    </location>
</feature>
<dbReference type="RefSeq" id="XP_024350883.1">
    <property type="nucleotide sequence ID" value="XM_024494698.1"/>
</dbReference>
<dbReference type="GeneID" id="36341164"/>
<dbReference type="OMA" id="FYFNNTH"/>
<evidence type="ECO:0000313" key="3">
    <source>
        <dbReference type="EMBL" id="CDS21927.1"/>
    </source>
</evidence>
<dbReference type="KEGG" id="egl:EGR_05449"/>
<dbReference type="WBParaSite" id="EgrG_000073900">
    <property type="protein sequence ID" value="EgrG_000073900"/>
    <property type="gene ID" value="EgrG_000073900"/>
</dbReference>
<keyword evidence="1" id="KW-0812">Transmembrane</keyword>
<reference evidence="3" key="3">
    <citation type="submission" date="2014-06" db="EMBL/GenBank/DDBJ databases">
        <authorList>
            <person name="Aslett M."/>
        </authorList>
    </citation>
    <scope>NUCLEOTIDE SEQUENCE</scope>
</reference>
<dbReference type="OrthoDB" id="6270368at2759"/>
<keyword evidence="5" id="KW-1185">Reference proteome</keyword>
<keyword evidence="1" id="KW-0472">Membrane</keyword>
<name>U6JF24_ECHGR</name>
<evidence type="ECO:0000256" key="2">
    <source>
        <dbReference type="SAM" id="SignalP"/>
    </source>
</evidence>
<reference evidence="7" key="4">
    <citation type="submission" date="2020-10" db="UniProtKB">
        <authorList>
            <consortium name="WormBaseParasite"/>
        </authorList>
    </citation>
    <scope>IDENTIFICATION</scope>
</reference>
<protein>
    <submittedName>
        <fullName evidence="3 7">Expressed conserved protein</fullName>
    </submittedName>
</protein>
<gene>
    <name evidence="4 7" type="ORF">EGR_05449</name>
    <name evidence="3" type="ORF">EgrG_000073900</name>
</gene>
<feature type="transmembrane region" description="Helical" evidence="1">
    <location>
        <begin position="79"/>
        <end position="99"/>
    </location>
</feature>
<reference evidence="3 6" key="2">
    <citation type="journal article" date="2013" name="Nature">
        <title>The genomes of four tapeworm species reveal adaptations to parasitism.</title>
        <authorList>
            <person name="Tsai I.J."/>
            <person name="Zarowiecki M."/>
            <person name="Holroyd N."/>
            <person name="Garciarrubio A."/>
            <person name="Sanchez-Flores A."/>
            <person name="Brooks K.L."/>
            <person name="Tracey A."/>
            <person name="Bobes R.J."/>
            <person name="Fragoso G."/>
            <person name="Sciutto E."/>
            <person name="Aslett M."/>
            <person name="Beasley H."/>
            <person name="Bennett H.M."/>
            <person name="Cai J."/>
            <person name="Camicia F."/>
            <person name="Clark R."/>
            <person name="Cucher M."/>
            <person name="De Silva N."/>
            <person name="Day T.A."/>
            <person name="Deplazes P."/>
            <person name="Estrada K."/>
            <person name="Fernandez C."/>
            <person name="Holland P.W."/>
            <person name="Hou J."/>
            <person name="Hu S."/>
            <person name="Huckvale T."/>
            <person name="Hung S.S."/>
            <person name="Kamenetzky L."/>
            <person name="Keane J.A."/>
            <person name="Kiss F."/>
            <person name="Koziol U."/>
            <person name="Lambert O."/>
            <person name="Liu K."/>
            <person name="Luo X."/>
            <person name="Luo Y."/>
            <person name="Macchiaroli N."/>
            <person name="Nichol S."/>
            <person name="Paps J."/>
            <person name="Parkinson J."/>
            <person name="Pouchkina-Stantcheva N."/>
            <person name="Riddiford N."/>
            <person name="Rosenzvit M."/>
            <person name="Salinas G."/>
            <person name="Wasmuth J.D."/>
            <person name="Zamanian M."/>
            <person name="Zheng Y."/>
            <person name="Cai X."/>
            <person name="Soberon X."/>
            <person name="Olson P.D."/>
            <person name="Laclette J.P."/>
            <person name="Brehm K."/>
            <person name="Berriman M."/>
            <person name="Garciarrubio A."/>
            <person name="Bobes R.J."/>
            <person name="Fragoso G."/>
            <person name="Sanchez-Flores A."/>
            <person name="Estrada K."/>
            <person name="Cevallos M.A."/>
            <person name="Morett E."/>
            <person name="Gonzalez V."/>
            <person name="Portillo T."/>
            <person name="Ochoa-Leyva A."/>
            <person name="Jose M.V."/>
            <person name="Sciutto E."/>
            <person name="Landa A."/>
            <person name="Jimenez L."/>
            <person name="Valdes V."/>
            <person name="Carrero J.C."/>
            <person name="Larralde C."/>
            <person name="Morales-Montor J."/>
            <person name="Limon-Lason J."/>
            <person name="Soberon X."/>
            <person name="Laclette J.P."/>
        </authorList>
    </citation>
    <scope>NUCLEOTIDE SEQUENCE [LARGE SCALE GENOMIC DNA]</scope>
</reference>
<evidence type="ECO:0000313" key="7">
    <source>
        <dbReference type="WBParaSite" id="EgrG_000073900"/>
    </source>
</evidence>
<organism evidence="4 5">
    <name type="scientific">Echinococcus granulosus</name>
    <name type="common">Hydatid tapeworm</name>
    <dbReference type="NCBI Taxonomy" id="6210"/>
    <lineage>
        <taxon>Eukaryota</taxon>
        <taxon>Metazoa</taxon>
        <taxon>Spiralia</taxon>
        <taxon>Lophotrochozoa</taxon>
        <taxon>Platyhelminthes</taxon>
        <taxon>Cestoda</taxon>
        <taxon>Eucestoda</taxon>
        <taxon>Cyclophyllidea</taxon>
        <taxon>Taeniidae</taxon>
        <taxon>Echinococcus</taxon>
        <taxon>Echinococcus granulosus group</taxon>
    </lineage>
</organism>
<dbReference type="AlphaFoldDB" id="U6JF24"/>
<keyword evidence="2" id="KW-0732">Signal</keyword>
<dbReference type="Proteomes" id="UP000492820">
    <property type="component" value="Unassembled WGS sequence"/>
</dbReference>
<feature type="signal peptide" evidence="2">
    <location>
        <begin position="1"/>
        <end position="23"/>
    </location>
</feature>
<feature type="transmembrane region" description="Helical" evidence="1">
    <location>
        <begin position="105"/>
        <end position="126"/>
    </location>
</feature>
<evidence type="ECO:0000256" key="1">
    <source>
        <dbReference type="SAM" id="Phobius"/>
    </source>
</evidence>
<accession>U6JF24</accession>